<dbReference type="Proteomes" id="UP000887576">
    <property type="component" value="Unplaced"/>
</dbReference>
<protein>
    <submittedName>
        <fullName evidence="2">Uncharacterized protein</fullName>
    </submittedName>
</protein>
<sequence>MLESETETSSRKISETRASSPSRAFASMSKLITLDFPAGRRLSQLLPPKSVPPVQIPNKRSMSSRLSAGQMSFRRFSNPKKSNNPVSSGRSLLAGTLRARFGHESSHSNDDGATPLITKLDKYSMEELKEYRQVFNMFDTGKLFFCHENRNEAKDFRQKRGHWVG</sequence>
<evidence type="ECO:0000313" key="2">
    <source>
        <dbReference type="WBParaSite" id="JU765_v2.g7812.t1"/>
    </source>
</evidence>
<accession>A0AC34RLE1</accession>
<evidence type="ECO:0000313" key="1">
    <source>
        <dbReference type="Proteomes" id="UP000887576"/>
    </source>
</evidence>
<organism evidence="1 2">
    <name type="scientific">Panagrolaimus sp. JU765</name>
    <dbReference type="NCBI Taxonomy" id="591449"/>
    <lineage>
        <taxon>Eukaryota</taxon>
        <taxon>Metazoa</taxon>
        <taxon>Ecdysozoa</taxon>
        <taxon>Nematoda</taxon>
        <taxon>Chromadorea</taxon>
        <taxon>Rhabditida</taxon>
        <taxon>Tylenchina</taxon>
        <taxon>Panagrolaimomorpha</taxon>
        <taxon>Panagrolaimoidea</taxon>
        <taxon>Panagrolaimidae</taxon>
        <taxon>Panagrolaimus</taxon>
    </lineage>
</organism>
<dbReference type="WBParaSite" id="JU765_v2.g7812.t1">
    <property type="protein sequence ID" value="JU765_v2.g7812.t1"/>
    <property type="gene ID" value="JU765_v2.g7812"/>
</dbReference>
<proteinExistence type="predicted"/>
<name>A0AC34RLE1_9BILA</name>
<reference evidence="2" key="1">
    <citation type="submission" date="2022-11" db="UniProtKB">
        <authorList>
            <consortium name="WormBaseParasite"/>
        </authorList>
    </citation>
    <scope>IDENTIFICATION</scope>
</reference>